<dbReference type="PROSITE" id="PS00879">
    <property type="entry name" value="ODR_DC_2_2"/>
    <property type="match status" value="1"/>
</dbReference>
<dbReference type="UniPathway" id="UPA00186">
    <property type="reaction ID" value="UER00284"/>
</dbReference>
<comment type="catalytic activity">
    <reaction evidence="12">
        <text>L-arginine + H(+) = agmatine + CO2</text>
        <dbReference type="Rhea" id="RHEA:17641"/>
        <dbReference type="ChEBI" id="CHEBI:15378"/>
        <dbReference type="ChEBI" id="CHEBI:16526"/>
        <dbReference type="ChEBI" id="CHEBI:32682"/>
        <dbReference type="ChEBI" id="CHEBI:58145"/>
        <dbReference type="EC" id="4.1.1.19"/>
    </reaction>
</comment>
<dbReference type="PANTHER" id="PTHR43295">
    <property type="entry name" value="ARGININE DECARBOXYLASE"/>
    <property type="match status" value="1"/>
</dbReference>
<dbReference type="FunFam" id="3.20.20.10:FF:000001">
    <property type="entry name" value="Biosynthetic arginine decarboxylase"/>
    <property type="match status" value="1"/>
</dbReference>
<dbReference type="Proteomes" id="UP000051497">
    <property type="component" value="Unassembled WGS sequence"/>
</dbReference>
<dbReference type="GO" id="GO:0008792">
    <property type="term" value="F:arginine decarboxylase activity"/>
    <property type="evidence" value="ECO:0007669"/>
    <property type="project" value="UniProtKB-UniRule"/>
</dbReference>
<evidence type="ECO:0000259" key="17">
    <source>
        <dbReference type="Pfam" id="PF17944"/>
    </source>
</evidence>
<dbReference type="InterPro" id="IPR002985">
    <property type="entry name" value="Arg_decrbxlase"/>
</dbReference>
<evidence type="ECO:0000256" key="12">
    <source>
        <dbReference type="HAMAP-Rule" id="MF_01417"/>
    </source>
</evidence>
<dbReference type="EMBL" id="LKAJ02000001">
    <property type="protein sequence ID" value="MCS5712716.1"/>
    <property type="molecule type" value="Genomic_DNA"/>
</dbReference>
<keyword evidence="5 12" id="KW-0479">Metal-binding</keyword>
<evidence type="ECO:0000313" key="19">
    <source>
        <dbReference type="EMBL" id="MCS5712716.1"/>
    </source>
</evidence>
<dbReference type="Gene3D" id="2.40.37.10">
    <property type="entry name" value="Lyase, Ornithine Decarboxylase, Chain A, domain 1"/>
    <property type="match status" value="1"/>
</dbReference>
<evidence type="ECO:0000256" key="1">
    <source>
        <dbReference type="ARBA" id="ARBA00001933"/>
    </source>
</evidence>
<dbReference type="InterPro" id="IPR000183">
    <property type="entry name" value="Orn/DAP/Arg_de-COase"/>
</dbReference>
<evidence type="ECO:0000256" key="2">
    <source>
        <dbReference type="ARBA" id="ARBA00001946"/>
    </source>
</evidence>
<comment type="cofactor">
    <cofactor evidence="1 12 13">
        <name>pyridoxal 5'-phosphate</name>
        <dbReference type="ChEBI" id="CHEBI:597326"/>
    </cofactor>
</comment>
<evidence type="ECO:0000256" key="9">
    <source>
        <dbReference type="ARBA" id="ARBA00023066"/>
    </source>
</evidence>
<feature type="domain" description="Arginine decarboxylase helical bundle" evidence="16">
    <location>
        <begin position="370"/>
        <end position="453"/>
    </location>
</feature>
<organism evidence="18">
    <name type="scientific">Candidatus Berkiella aquae</name>
    <dbReference type="NCBI Taxonomy" id="295108"/>
    <lineage>
        <taxon>Bacteria</taxon>
        <taxon>Pseudomonadati</taxon>
        <taxon>Pseudomonadota</taxon>
        <taxon>Gammaproteobacteria</taxon>
        <taxon>Candidatus Berkiellales</taxon>
        <taxon>Candidatus Berkiellaceae</taxon>
        <taxon>Candidatus Berkiella</taxon>
    </lineage>
</organism>
<evidence type="ECO:0000259" key="16">
    <source>
        <dbReference type="Pfam" id="PF17810"/>
    </source>
</evidence>
<dbReference type="HAMAP" id="MF_01417">
    <property type="entry name" value="SpeA"/>
    <property type="match status" value="1"/>
</dbReference>
<feature type="binding site" evidence="12">
    <location>
        <begin position="285"/>
        <end position="295"/>
    </location>
    <ligand>
        <name>substrate</name>
    </ligand>
</feature>
<dbReference type="CDD" id="cd06830">
    <property type="entry name" value="PLPDE_III_ADC"/>
    <property type="match status" value="1"/>
</dbReference>
<keyword evidence="11 12" id="KW-0456">Lyase</keyword>
<reference evidence="18" key="1">
    <citation type="submission" date="2015-09" db="EMBL/GenBank/DDBJ databases">
        <title>Draft Genome Sequences of Two Novel Amoeba-resistant Intranuclear Bacteria, Candidatus Berkiella cookevillensis and Candidatus Berkiella aquae.</title>
        <authorList>
            <person name="Mehari Y.T."/>
            <person name="Arivett B.A."/>
            <person name="Farone A.L."/>
            <person name="Gunderson J.H."/>
            <person name="Farone M.B."/>
        </authorList>
    </citation>
    <scope>NUCLEOTIDE SEQUENCE [LARGE SCALE GENOMIC DNA]</scope>
    <source>
        <strain evidence="18">HT99</strain>
    </source>
</reference>
<dbReference type="OrthoDB" id="9802658at2"/>
<feature type="modified residue" description="N6-(pyridoxal phosphate)lysine" evidence="12 13">
    <location>
        <position position="104"/>
    </location>
</feature>
<dbReference type="InterPro" id="IPR040634">
    <property type="entry name" value="Arg_decarb_HB"/>
</dbReference>
<keyword evidence="6 12" id="KW-0210">Decarboxylase</keyword>
<comment type="function">
    <text evidence="3 12">Catalyzes the biosynthesis of agmatine from arginine.</text>
</comment>
<dbReference type="Gene3D" id="1.10.287.3440">
    <property type="match status" value="1"/>
</dbReference>
<dbReference type="PROSITE" id="PS00878">
    <property type="entry name" value="ODR_DC_2_1"/>
    <property type="match status" value="1"/>
</dbReference>
<dbReference type="Pfam" id="PF17944">
    <property type="entry name" value="Arg_decarbox_C"/>
    <property type="match status" value="1"/>
</dbReference>
<dbReference type="InterPro" id="IPR022657">
    <property type="entry name" value="De-COase2_CS"/>
</dbReference>
<dbReference type="PANTHER" id="PTHR43295:SF9">
    <property type="entry name" value="BIOSYNTHETIC ARGININE DECARBOXYLASE"/>
    <property type="match status" value="1"/>
</dbReference>
<dbReference type="GO" id="GO:0033388">
    <property type="term" value="P:putrescine biosynthetic process from arginine"/>
    <property type="evidence" value="ECO:0007669"/>
    <property type="project" value="TreeGrafter"/>
</dbReference>
<feature type="domain" description="Arginine decarboxylase C-terminal helical" evidence="17">
    <location>
        <begin position="581"/>
        <end position="630"/>
    </location>
</feature>
<evidence type="ECO:0000313" key="20">
    <source>
        <dbReference type="Proteomes" id="UP000051497"/>
    </source>
</evidence>
<dbReference type="RefSeq" id="WP_075065148.1">
    <property type="nucleotide sequence ID" value="NZ_LKAJ02000001.1"/>
</dbReference>
<keyword evidence="9 12" id="KW-0745">Spermidine biosynthesis</keyword>
<evidence type="ECO:0000256" key="8">
    <source>
        <dbReference type="ARBA" id="ARBA00022898"/>
    </source>
</evidence>
<reference evidence="19" key="3">
    <citation type="submission" date="2021-06" db="EMBL/GenBank/DDBJ databases">
        <title>Genomic Description and Analysis of Intracellular Bacteria, Candidatus Berkiella cookevillensis and Candidatus Berkiella aquae.</title>
        <authorList>
            <person name="Kidane D.T."/>
            <person name="Mehari Y.T."/>
            <person name="Rice F.C."/>
            <person name="Arivett B.A."/>
            <person name="Farone A.L."/>
            <person name="Berk S.G."/>
            <person name="Farone M.B."/>
        </authorList>
    </citation>
    <scope>NUCLEOTIDE SEQUENCE</scope>
    <source>
        <strain evidence="19">HT99</strain>
    </source>
</reference>
<dbReference type="EMBL" id="LKAJ01000002">
    <property type="protein sequence ID" value="KRG22081.1"/>
    <property type="molecule type" value="Genomic_DNA"/>
</dbReference>
<name>A0A0Q9YZC0_9GAMM</name>
<evidence type="ECO:0000259" key="15">
    <source>
        <dbReference type="Pfam" id="PF02784"/>
    </source>
</evidence>
<accession>A0A0Q9YZC0</accession>
<evidence type="ECO:0000256" key="10">
    <source>
        <dbReference type="ARBA" id="ARBA00023115"/>
    </source>
</evidence>
<dbReference type="AlphaFoldDB" id="A0A0Q9YZC0"/>
<dbReference type="GO" id="GO:0006527">
    <property type="term" value="P:L-arginine catabolic process"/>
    <property type="evidence" value="ECO:0007669"/>
    <property type="project" value="InterPro"/>
</dbReference>
<dbReference type="InterPro" id="IPR009006">
    <property type="entry name" value="Ala_racemase/Decarboxylase_C"/>
</dbReference>
<reference evidence="19" key="2">
    <citation type="journal article" date="2016" name="Genome Announc.">
        <title>Draft Genome Sequences of Two Novel Amoeba-Resistant Intranuclear Bacteria, 'Candidatus Berkiella cookevillensis' and 'Candidatus Berkiella aquae'.</title>
        <authorList>
            <person name="Mehari Y.T."/>
            <person name="Arivett B.A."/>
            <person name="Farone A.L."/>
            <person name="Gunderson J.H."/>
            <person name="Farone M.B."/>
        </authorList>
    </citation>
    <scope>NUCLEOTIDE SEQUENCE</scope>
    <source>
        <strain evidence="19">HT99</strain>
    </source>
</reference>
<dbReference type="PRINTS" id="PR01180">
    <property type="entry name" value="ARGDCRBXLASE"/>
</dbReference>
<keyword evidence="20" id="KW-1185">Reference proteome</keyword>
<evidence type="ECO:0000256" key="5">
    <source>
        <dbReference type="ARBA" id="ARBA00022723"/>
    </source>
</evidence>
<dbReference type="Gene3D" id="1.20.58.930">
    <property type="match status" value="1"/>
</dbReference>
<comment type="cofactor">
    <cofactor evidence="2 12">
        <name>Mg(2+)</name>
        <dbReference type="ChEBI" id="CHEBI:18420"/>
    </cofactor>
</comment>
<evidence type="ECO:0000313" key="18">
    <source>
        <dbReference type="EMBL" id="KRG22081.1"/>
    </source>
</evidence>
<dbReference type="Gene3D" id="3.20.20.10">
    <property type="entry name" value="Alanine racemase"/>
    <property type="match status" value="1"/>
</dbReference>
<evidence type="ECO:0000256" key="3">
    <source>
        <dbReference type="ARBA" id="ARBA00002257"/>
    </source>
</evidence>
<comment type="similarity">
    <text evidence="4 12">Belongs to the Orn/Lys/Arg decarboxylase class-II family. SpeA subfamily.</text>
</comment>
<dbReference type="NCBIfam" id="NF003763">
    <property type="entry name" value="PRK05354.1"/>
    <property type="match status" value="1"/>
</dbReference>
<dbReference type="PIRSF" id="PIRSF001336">
    <property type="entry name" value="Arg_decrbxlase"/>
    <property type="match status" value="1"/>
</dbReference>
<keyword evidence="7 12" id="KW-0460">Magnesium</keyword>
<dbReference type="InterPro" id="IPR029066">
    <property type="entry name" value="PLP-binding_barrel"/>
</dbReference>
<feature type="domain" description="Orn/DAP/Arg decarboxylase 2 N-terminal" evidence="15">
    <location>
        <begin position="86"/>
        <end position="345"/>
    </location>
</feature>
<dbReference type="GO" id="GO:0008295">
    <property type="term" value="P:spermidine biosynthetic process"/>
    <property type="evidence" value="ECO:0007669"/>
    <property type="project" value="UniProtKB-UniRule"/>
</dbReference>
<evidence type="ECO:0000256" key="4">
    <source>
        <dbReference type="ARBA" id="ARBA00008357"/>
    </source>
</evidence>
<sequence>MKKTTHNDWTIEDARDVYNVDHWSDGYFDINQQGELIAKLSDGQKEVSFPSLVQSLKRAGLTLPVLVRFSDILKDRVQRLCQAFDQARAKLNYPGEYTCVYPIKVNQHRRVVEQLLRSGKDNVGLEAGSKPELMAVMALSQKPNSVIICNGYKDREYIRLALIGRVLGHRIFLIVEKPSELELILEESERMGVTPLLGMRIRLSSIGKGKWQNTGGEKSKFGLTAGQILTLIDRLKEAKLLSALQLIHFHLGSQIANLHDIKRGFEECAQYYAKLHEMGIAISTVDVGGGLGIDYDGTQSRNDCSMNYSVNDYADAVVGAFHKVCEKNNLTTPNIITESGRALTAHHAVLITQVIDTDNLFRPHELLPPDEQAPSLIQHLWQLQQSLDKAPLIESYHDSVGLLTKVHEAFNDGKIEIAQKALAEDIYYRICYQVRGRLSAQNRSQRELLDELNEKLADKLFCNFSLFQSIPDAWAIQQIFPIMPLEGLLEKPTQRVVLQDLTCDSDGRINYYVDGQGIESSLPLPPCRAGKSHCLGIFLVGAYQEILGDMHNLFGDTDSVHVELDAQGNVALVEPVLGDRVDSVLRMVHYEPQQLMYSYKQQLENAAILPEARRMYLDMLASGLIGYTYLEEEH</sequence>
<keyword evidence="10 12" id="KW-0620">Polyamine biosynthesis</keyword>
<dbReference type="SUPFAM" id="SSF50621">
    <property type="entry name" value="Alanine racemase C-terminal domain-like"/>
    <property type="match status" value="1"/>
</dbReference>
<proteinExistence type="inferred from homology"/>
<keyword evidence="8 12" id="KW-0663">Pyridoxal phosphate</keyword>
<protein>
    <recommendedName>
        <fullName evidence="12">Biosynthetic arginine decarboxylase</fullName>
        <shortName evidence="12">ADC</shortName>
        <ecNumber evidence="12">4.1.1.19</ecNumber>
    </recommendedName>
</protein>
<dbReference type="InterPro" id="IPR022653">
    <property type="entry name" value="De-COase2_pyr-phos_BS"/>
</dbReference>
<dbReference type="STRING" id="295108.HT99x_00498"/>
<dbReference type="NCBIfam" id="TIGR01273">
    <property type="entry name" value="speA"/>
    <property type="match status" value="1"/>
</dbReference>
<dbReference type="PATRIC" id="fig|1590043.3.peg.501"/>
<evidence type="ECO:0000256" key="6">
    <source>
        <dbReference type="ARBA" id="ARBA00022793"/>
    </source>
</evidence>
<dbReference type="PRINTS" id="PR01179">
    <property type="entry name" value="ODADCRBXLASE"/>
</dbReference>
<gene>
    <name evidence="12 18" type="primary">speA</name>
    <name evidence="18" type="ORF">HT99x_00498</name>
    <name evidence="19" type="ORF">HT99x_014850</name>
</gene>
<comment type="pathway">
    <text evidence="12">Amine and polyamine biosynthesis; agmatine biosynthesis; agmatine from L-arginine: step 1/1.</text>
</comment>
<comment type="caution">
    <text evidence="18">The sequence shown here is derived from an EMBL/GenBank/DDBJ whole genome shotgun (WGS) entry which is preliminary data.</text>
</comment>
<dbReference type="EC" id="4.1.1.19" evidence="12"/>
<dbReference type="Pfam" id="PF17810">
    <property type="entry name" value="Arg_decarb_HB"/>
    <property type="match status" value="1"/>
</dbReference>
<dbReference type="GO" id="GO:0046872">
    <property type="term" value="F:metal ion binding"/>
    <property type="evidence" value="ECO:0007669"/>
    <property type="project" value="UniProtKB-KW"/>
</dbReference>
<evidence type="ECO:0000256" key="11">
    <source>
        <dbReference type="ARBA" id="ARBA00023239"/>
    </source>
</evidence>
<dbReference type="Pfam" id="PF02784">
    <property type="entry name" value="Orn_Arg_deC_N"/>
    <property type="match status" value="1"/>
</dbReference>
<dbReference type="InterPro" id="IPR041128">
    <property type="entry name" value="Arg_decarbox_C"/>
</dbReference>
<evidence type="ECO:0000256" key="13">
    <source>
        <dbReference type="PIRSR" id="PIRSR001336-50"/>
    </source>
</evidence>
<dbReference type="InterPro" id="IPR022644">
    <property type="entry name" value="De-COase2_N"/>
</dbReference>
<evidence type="ECO:0000256" key="14">
    <source>
        <dbReference type="PIRSR" id="PIRSR600183-50"/>
    </source>
</evidence>
<feature type="active site" description="Proton donor" evidence="14">
    <location>
        <position position="503"/>
    </location>
</feature>
<dbReference type="SUPFAM" id="SSF51419">
    <property type="entry name" value="PLP-binding barrel"/>
    <property type="match status" value="1"/>
</dbReference>
<evidence type="ECO:0000256" key="7">
    <source>
        <dbReference type="ARBA" id="ARBA00022842"/>
    </source>
</evidence>